<comment type="subunit">
    <text evidence="4">Homodimer. Associates with components of the exosome multienzyme ribonuclease complex, such as EXOSC3 and EXOSC4. Interacts with NDOR1.</text>
</comment>
<keyword evidence="9 15" id="KW-0507">mRNA processing</keyword>
<name>A0A1S3D5D6_DIACI</name>
<feature type="binding site" evidence="17">
    <location>
        <position position="170"/>
    </location>
    <ligand>
        <name>substrate</name>
    </ligand>
</feature>
<evidence type="ECO:0000256" key="17">
    <source>
        <dbReference type="PIRSR" id="PIRSR028973-2"/>
    </source>
</evidence>
<dbReference type="GeneID" id="103511802"/>
<comment type="subcellular location">
    <subcellularLocation>
        <location evidence="2">Cytoplasm</location>
    </subcellularLocation>
    <subcellularLocation>
        <location evidence="1 15">Nucleus</location>
    </subcellularLocation>
</comment>
<comment type="function">
    <text evidence="15">Decapping scavenger enzyme that catalyzes the cleavage of a residual cap structure following the degradation of mRNAs by the 3'-&gt;5' exosome-mediated mRNA decay pathway.</text>
</comment>
<dbReference type="EC" id="3.6.1.59" evidence="5 15"/>
<keyword evidence="8" id="KW-0597">Phosphoprotein</keyword>
<dbReference type="GO" id="GO:0140932">
    <property type="term" value="F:5'-(N(7)-methyl 5'-triphosphoguanosine)-[mRNA] diphosphatase activity"/>
    <property type="evidence" value="ECO:0007669"/>
    <property type="project" value="UniProtKB-EC"/>
</dbReference>
<keyword evidence="18" id="KW-1185">Reference proteome</keyword>
<keyword evidence="13 15" id="KW-0539">Nucleus</keyword>
<evidence type="ECO:0000256" key="10">
    <source>
        <dbReference type="ARBA" id="ARBA00022801"/>
    </source>
</evidence>
<keyword evidence="10 15" id="KW-0378">Hydrolase</keyword>
<feature type="active site" description="Nucleophile" evidence="16">
    <location>
        <position position="242"/>
    </location>
</feature>
<evidence type="ECO:0000256" key="1">
    <source>
        <dbReference type="ARBA" id="ARBA00004123"/>
    </source>
</evidence>
<evidence type="ECO:0000256" key="6">
    <source>
        <dbReference type="ARBA" id="ARBA00015636"/>
    </source>
</evidence>
<gene>
    <name evidence="19" type="primary">LOC103511802</name>
</gene>
<evidence type="ECO:0000256" key="15">
    <source>
        <dbReference type="PIRNR" id="PIRNR028973"/>
    </source>
</evidence>
<evidence type="ECO:0000256" key="16">
    <source>
        <dbReference type="PIRSR" id="PIRSR028973-1"/>
    </source>
</evidence>
<dbReference type="GO" id="GO:0008380">
    <property type="term" value="P:RNA splicing"/>
    <property type="evidence" value="ECO:0007669"/>
    <property type="project" value="UniProtKB-KW"/>
</dbReference>
<evidence type="ECO:0000313" key="19">
    <source>
        <dbReference type="RefSeq" id="XP_008474763.1"/>
    </source>
</evidence>
<dbReference type="PANTHER" id="PTHR12978:SF0">
    <property type="entry name" value="M7GPPPX DIPHOSPHATASE"/>
    <property type="match status" value="1"/>
</dbReference>
<sequence>MMCDSDNGISLENLSKFVVKRVLSDSPDRKLIFVEGSLEGHEGAAVLILEKKAFDEKTVRALCSEESVLVKSFVNDLYSTYECFPNTKVNGIKTTLIYPATEKHIKKFERKTVHIIQETPEIYKNITLPYILSETFSVQWVYNILEHKSEVEKIVFEDSDKDLGFILVPDLKWDGQTLESLYLQAVIHRRDIKSIRDLTTKHIPLLENIQTQGIKAIEEKYGVLQSQLRIYVHYLPSYYHLHVHFTYLQYDAPGINTERAHLLSTVIQNIQLLPDYYQKATIPYTLTEADPLYETFCDKGLLKKSTVVQQYPPTANHVSVDNN</sequence>
<evidence type="ECO:0000256" key="9">
    <source>
        <dbReference type="ARBA" id="ARBA00022664"/>
    </source>
</evidence>
<evidence type="ECO:0000256" key="3">
    <source>
        <dbReference type="ARBA" id="ARBA00010208"/>
    </source>
</evidence>
<reference evidence="19" key="1">
    <citation type="submission" date="2025-08" db="UniProtKB">
        <authorList>
            <consortium name="RefSeq"/>
        </authorList>
    </citation>
    <scope>IDENTIFICATION</scope>
</reference>
<dbReference type="SUPFAM" id="SSF54197">
    <property type="entry name" value="HIT-like"/>
    <property type="match status" value="1"/>
</dbReference>
<feature type="binding site" evidence="17">
    <location>
        <position position="150"/>
    </location>
    <ligand>
        <name>substrate</name>
    </ligand>
</feature>
<feature type="binding site" evidence="17">
    <location>
        <position position="172"/>
    </location>
    <ligand>
        <name>substrate</name>
    </ligand>
</feature>
<evidence type="ECO:0000256" key="14">
    <source>
        <dbReference type="ARBA" id="ARBA00048222"/>
    </source>
</evidence>
<dbReference type="FunFam" id="3.30.200.40:FF:000001">
    <property type="entry name" value="m7GpppX diphosphatase"/>
    <property type="match status" value="1"/>
</dbReference>
<dbReference type="STRING" id="121845.A0A1S3D5D6"/>
<evidence type="ECO:0000256" key="13">
    <source>
        <dbReference type="ARBA" id="ARBA00023242"/>
    </source>
</evidence>
<keyword evidence="11" id="KW-0007">Acetylation</keyword>
<dbReference type="PaxDb" id="121845-A0A1S3D5D6"/>
<dbReference type="Gene3D" id="3.30.428.10">
    <property type="entry name" value="HIT-like"/>
    <property type="match status" value="1"/>
</dbReference>
<dbReference type="AlphaFoldDB" id="A0A1S3D5D6"/>
<evidence type="ECO:0000256" key="4">
    <source>
        <dbReference type="ARBA" id="ARBA00011140"/>
    </source>
</evidence>
<dbReference type="InterPro" id="IPR036265">
    <property type="entry name" value="HIT-like_sf"/>
</dbReference>
<dbReference type="InterPro" id="IPR011145">
    <property type="entry name" value="Scavenger_mRNA_decap_enz_N"/>
</dbReference>
<accession>A0A1S3D5D6</accession>
<dbReference type="Pfam" id="PF05652">
    <property type="entry name" value="DcpS"/>
    <property type="match status" value="1"/>
</dbReference>
<feature type="binding site" evidence="17">
    <location>
        <begin position="233"/>
        <end position="244"/>
    </location>
    <ligand>
        <name>substrate</name>
    </ligand>
</feature>
<evidence type="ECO:0000256" key="8">
    <source>
        <dbReference type="ARBA" id="ARBA00022553"/>
    </source>
</evidence>
<feature type="binding site" evidence="17">
    <location>
        <position position="140"/>
    </location>
    <ligand>
        <name>substrate</name>
    </ligand>
</feature>
<evidence type="ECO:0000313" key="18">
    <source>
        <dbReference type="Proteomes" id="UP000079169"/>
    </source>
</evidence>
<dbReference type="Gene3D" id="3.30.200.40">
    <property type="entry name" value="Scavenger mRNA decapping enzyme, N-terminal domain"/>
    <property type="match status" value="1"/>
</dbReference>
<comment type="similarity">
    <text evidence="3 15">Belongs to the HIT family.</text>
</comment>
<protein>
    <recommendedName>
        <fullName evidence="6 15">m7GpppX diphosphatase</fullName>
        <ecNumber evidence="5 15">3.6.1.59</ecNumber>
    </recommendedName>
</protein>
<dbReference type="InterPro" id="IPR008594">
    <property type="entry name" value="DcpS/DCS2"/>
</dbReference>
<dbReference type="Proteomes" id="UP000079169">
    <property type="component" value="Unplaced"/>
</dbReference>
<dbReference type="Pfam" id="PF11969">
    <property type="entry name" value="DcpS_C"/>
    <property type="match status" value="1"/>
</dbReference>
<evidence type="ECO:0000256" key="2">
    <source>
        <dbReference type="ARBA" id="ARBA00004496"/>
    </source>
</evidence>
<dbReference type="GO" id="GO:0005634">
    <property type="term" value="C:nucleus"/>
    <property type="evidence" value="ECO:0007669"/>
    <property type="project" value="UniProtKB-SubCell"/>
</dbReference>
<organism evidence="18 19">
    <name type="scientific">Diaphorina citri</name>
    <name type="common">Asian citrus psyllid</name>
    <dbReference type="NCBI Taxonomy" id="121845"/>
    <lineage>
        <taxon>Eukaryota</taxon>
        <taxon>Metazoa</taxon>
        <taxon>Ecdysozoa</taxon>
        <taxon>Arthropoda</taxon>
        <taxon>Hexapoda</taxon>
        <taxon>Insecta</taxon>
        <taxon>Pterygota</taxon>
        <taxon>Neoptera</taxon>
        <taxon>Paraneoptera</taxon>
        <taxon>Hemiptera</taxon>
        <taxon>Sternorrhyncha</taxon>
        <taxon>Psylloidea</taxon>
        <taxon>Psyllidae</taxon>
        <taxon>Diaphorininae</taxon>
        <taxon>Diaphorina</taxon>
    </lineage>
</organism>
<dbReference type="GO" id="GO:0006397">
    <property type="term" value="P:mRNA processing"/>
    <property type="evidence" value="ECO:0007669"/>
    <property type="project" value="UniProtKB-KW"/>
</dbReference>
<evidence type="ECO:0000256" key="11">
    <source>
        <dbReference type="ARBA" id="ARBA00022990"/>
    </source>
</evidence>
<dbReference type="CTD" id="28960"/>
<dbReference type="PIRSF" id="PIRSF028973">
    <property type="entry name" value="Scavenger_mRNA_decap_enz"/>
    <property type="match status" value="1"/>
</dbReference>
<keyword evidence="7" id="KW-0963">Cytoplasm</keyword>
<comment type="catalytic activity">
    <reaction evidence="14 15">
        <text>a 5'-end (N(7)-methyl 5'-triphosphoguanosine)-ribonucleoside in mRNA + H2O = N(7)-methyl-GMP + a 5'-end diphospho-ribonucleoside in mRNA + 2 H(+)</text>
        <dbReference type="Rhea" id="RHEA:65388"/>
        <dbReference type="Rhea" id="RHEA-COMP:17165"/>
        <dbReference type="Rhea" id="RHEA-COMP:17167"/>
        <dbReference type="ChEBI" id="CHEBI:15377"/>
        <dbReference type="ChEBI" id="CHEBI:15378"/>
        <dbReference type="ChEBI" id="CHEBI:58285"/>
        <dbReference type="ChEBI" id="CHEBI:156461"/>
        <dbReference type="ChEBI" id="CHEBI:167616"/>
        <dbReference type="EC" id="3.6.1.59"/>
    </reaction>
</comment>
<evidence type="ECO:0000256" key="12">
    <source>
        <dbReference type="ARBA" id="ARBA00023187"/>
    </source>
</evidence>
<dbReference type="PANTHER" id="PTHR12978">
    <property type="entry name" value="HISTIDINE TRIAD HIT PROTEIN MEMBER"/>
    <property type="match status" value="1"/>
</dbReference>
<dbReference type="SUPFAM" id="SSF102860">
    <property type="entry name" value="mRNA decapping enzyme DcpS N-terminal domain"/>
    <property type="match status" value="1"/>
</dbReference>
<dbReference type="FunFam" id="3.30.428.10:FF:000006">
    <property type="entry name" value="m7GpppX diphosphatase"/>
    <property type="match status" value="1"/>
</dbReference>
<dbReference type="GO" id="GO:0000340">
    <property type="term" value="F:RNA 7-methylguanosine cap binding"/>
    <property type="evidence" value="ECO:0007669"/>
    <property type="project" value="UniProtKB-UniRule"/>
</dbReference>
<evidence type="ECO:0000256" key="7">
    <source>
        <dbReference type="ARBA" id="ARBA00022490"/>
    </source>
</evidence>
<dbReference type="RefSeq" id="XP_008474763.1">
    <property type="nucleotide sequence ID" value="XM_008476541.3"/>
</dbReference>
<dbReference type="GO" id="GO:0000290">
    <property type="term" value="P:deadenylation-dependent decapping of nuclear-transcribed mRNA"/>
    <property type="evidence" value="ECO:0007669"/>
    <property type="project" value="UniProtKB-UniRule"/>
</dbReference>
<evidence type="ECO:0000256" key="5">
    <source>
        <dbReference type="ARBA" id="ARBA00012520"/>
    </source>
</evidence>
<proteinExistence type="inferred from homology"/>
<keyword evidence="12" id="KW-0508">mRNA splicing</keyword>
<dbReference type="GO" id="GO:0000932">
    <property type="term" value="C:P-body"/>
    <property type="evidence" value="ECO:0007669"/>
    <property type="project" value="TreeGrafter"/>
</dbReference>